<keyword evidence="1" id="KW-1133">Transmembrane helix</keyword>
<dbReference type="EMBL" id="BK032495">
    <property type="protein sequence ID" value="DAF42498.1"/>
    <property type="molecule type" value="Genomic_DNA"/>
</dbReference>
<sequence>MNRRIRLRRENTLLLISMRLGYGGTIISVWFTNTHIHGSMLNLINDFGGFSAHVLLFALITSAALLIVDALLDLIWPAIKSEAATEYFHRKSWLKLRWLDGLRVMMIRGCTLANSYRHCFYLPPAVASLFVVPTASYIGAGNIGAIKWLWLWLFIWGFSAAVLEGIINNERHRNAEK</sequence>
<organism evidence="2">
    <name type="scientific">Siphoviridae sp. ctLeG9</name>
    <dbReference type="NCBI Taxonomy" id="2827848"/>
    <lineage>
        <taxon>Viruses</taxon>
        <taxon>Duplodnaviria</taxon>
        <taxon>Heunggongvirae</taxon>
        <taxon>Uroviricota</taxon>
        <taxon>Caudoviricetes</taxon>
    </lineage>
</organism>
<evidence type="ECO:0000313" key="2">
    <source>
        <dbReference type="EMBL" id="DAF42498.1"/>
    </source>
</evidence>
<feature type="transmembrane region" description="Helical" evidence="1">
    <location>
        <begin position="120"/>
        <end position="143"/>
    </location>
</feature>
<keyword evidence="1" id="KW-0472">Membrane</keyword>
<reference evidence="2" key="1">
    <citation type="journal article" date="2021" name="Proc. Natl. Acad. Sci. U.S.A.">
        <title>A Catalog of Tens of Thousands of Viruses from Human Metagenomes Reveals Hidden Associations with Chronic Diseases.</title>
        <authorList>
            <person name="Tisza M.J."/>
            <person name="Buck C.B."/>
        </authorList>
    </citation>
    <scope>NUCLEOTIDE SEQUENCE</scope>
    <source>
        <strain evidence="2">CtLeG9</strain>
    </source>
</reference>
<feature type="transmembrane region" description="Helical" evidence="1">
    <location>
        <begin position="12"/>
        <end position="32"/>
    </location>
</feature>
<accession>A0A8S5RVM9</accession>
<name>A0A8S5RVM9_9CAUD</name>
<proteinExistence type="predicted"/>
<keyword evidence="1" id="KW-0812">Transmembrane</keyword>
<feature type="transmembrane region" description="Helical" evidence="1">
    <location>
        <begin position="52"/>
        <end position="72"/>
    </location>
</feature>
<protein>
    <submittedName>
        <fullName evidence="2">Uncharacterized protein</fullName>
    </submittedName>
</protein>
<feature type="transmembrane region" description="Helical" evidence="1">
    <location>
        <begin position="149"/>
        <end position="167"/>
    </location>
</feature>
<evidence type="ECO:0000256" key="1">
    <source>
        <dbReference type="SAM" id="Phobius"/>
    </source>
</evidence>